<evidence type="ECO:0000313" key="3">
    <source>
        <dbReference type="Proteomes" id="UP001595803"/>
    </source>
</evidence>
<feature type="region of interest" description="Disordered" evidence="1">
    <location>
        <begin position="1"/>
        <end position="35"/>
    </location>
</feature>
<keyword evidence="3" id="KW-1185">Reference proteome</keyword>
<organism evidence="2 3">
    <name type="scientific">Deinococcus rufus</name>
    <dbReference type="NCBI Taxonomy" id="2136097"/>
    <lineage>
        <taxon>Bacteria</taxon>
        <taxon>Thermotogati</taxon>
        <taxon>Deinococcota</taxon>
        <taxon>Deinococci</taxon>
        <taxon>Deinococcales</taxon>
        <taxon>Deinococcaceae</taxon>
        <taxon>Deinococcus</taxon>
    </lineage>
</organism>
<gene>
    <name evidence="2" type="ORF">ACFOSB_11445</name>
</gene>
<accession>A0ABV7ZB04</accession>
<sequence length="75" mass="8441">MPKRTPPAPRPRYRQTHPDTLATTETLRTLGLKPGTTEPDALLDYEDKQQQRSGTCALFLIEKAVPVEVQRDHSA</sequence>
<evidence type="ECO:0000313" key="2">
    <source>
        <dbReference type="EMBL" id="MFC3833471.1"/>
    </source>
</evidence>
<dbReference type="RefSeq" id="WP_380102059.1">
    <property type="nucleotide sequence ID" value="NZ_JBHRZG010000011.1"/>
</dbReference>
<protein>
    <submittedName>
        <fullName evidence="2">Uncharacterized protein</fullName>
    </submittedName>
</protein>
<feature type="compositionally biased region" description="Pro residues" evidence="1">
    <location>
        <begin position="1"/>
        <end position="10"/>
    </location>
</feature>
<dbReference type="Proteomes" id="UP001595803">
    <property type="component" value="Unassembled WGS sequence"/>
</dbReference>
<evidence type="ECO:0000256" key="1">
    <source>
        <dbReference type="SAM" id="MobiDB-lite"/>
    </source>
</evidence>
<dbReference type="EMBL" id="JBHRZG010000011">
    <property type="protein sequence ID" value="MFC3833471.1"/>
    <property type="molecule type" value="Genomic_DNA"/>
</dbReference>
<reference evidence="3" key="1">
    <citation type="journal article" date="2019" name="Int. J. Syst. Evol. Microbiol.">
        <title>The Global Catalogue of Microorganisms (GCM) 10K type strain sequencing project: providing services to taxonomists for standard genome sequencing and annotation.</title>
        <authorList>
            <consortium name="The Broad Institute Genomics Platform"/>
            <consortium name="The Broad Institute Genome Sequencing Center for Infectious Disease"/>
            <person name="Wu L."/>
            <person name="Ma J."/>
        </authorList>
    </citation>
    <scope>NUCLEOTIDE SEQUENCE [LARGE SCALE GENOMIC DNA]</scope>
    <source>
        <strain evidence="3">CCTCC AB 2017081</strain>
    </source>
</reference>
<proteinExistence type="predicted"/>
<name>A0ABV7ZB04_9DEIO</name>
<comment type="caution">
    <text evidence="2">The sequence shown here is derived from an EMBL/GenBank/DDBJ whole genome shotgun (WGS) entry which is preliminary data.</text>
</comment>